<sequence>MILLLANLPESDIMKVIFGGDYMHYKRIELKVTDQGIHERKIFQGVKIFSRSKLSKDQKSILTQKLYLTPKQNIVYYQRTDVNYDQNWQHNKDYYELAYGQLDRETVFKVCQDFDELSPFLENELLEKLKEKQLTGKFFEKLDI</sequence>
<dbReference type="InterPro" id="IPR027580">
    <property type="entry name" value="EXLDI"/>
</dbReference>
<dbReference type="Proteomes" id="UP000004500">
    <property type="component" value="Unassembled WGS sequence"/>
</dbReference>
<evidence type="ECO:0008006" key="3">
    <source>
        <dbReference type="Google" id="ProtNLM"/>
    </source>
</evidence>
<proteinExistence type="predicted"/>
<protein>
    <recommendedName>
        <fullName evidence="3">EXLDI protein</fullName>
    </recommendedName>
</protein>
<accession>E6KN54</accession>
<dbReference type="NCBIfam" id="TIGR04342">
    <property type="entry name" value="EXLDI"/>
    <property type="match status" value="1"/>
</dbReference>
<dbReference type="eggNOG" id="ENOG50322R1">
    <property type="taxonomic scope" value="Bacteria"/>
</dbReference>
<evidence type="ECO:0000313" key="2">
    <source>
        <dbReference type="Proteomes" id="UP000004500"/>
    </source>
</evidence>
<dbReference type="EMBL" id="AEPO01000014">
    <property type="protein sequence ID" value="EFU62658.1"/>
    <property type="molecule type" value="Genomic_DNA"/>
</dbReference>
<dbReference type="HOGENOM" id="CLU_165130_0_0_9"/>
<gene>
    <name evidence="1" type="ORF">HMPREF8578_1669</name>
</gene>
<organism evidence="1 2">
    <name type="scientific">Streptococcus oralis ATCC 49296</name>
    <dbReference type="NCBI Taxonomy" id="888049"/>
    <lineage>
        <taxon>Bacteria</taxon>
        <taxon>Bacillati</taxon>
        <taxon>Bacillota</taxon>
        <taxon>Bacilli</taxon>
        <taxon>Lactobacillales</taxon>
        <taxon>Streptococcaceae</taxon>
        <taxon>Streptococcus</taxon>
    </lineage>
</organism>
<reference evidence="1 2" key="1">
    <citation type="submission" date="2010-11" db="EMBL/GenBank/DDBJ databases">
        <authorList>
            <person name="Muzny D."/>
            <person name="Qin X."/>
            <person name="Deng J."/>
            <person name="Jiang H."/>
            <person name="Liu Y."/>
            <person name="Qu J."/>
            <person name="Song X.-Z."/>
            <person name="Zhang L."/>
            <person name="Thornton R."/>
            <person name="Coyle M."/>
            <person name="Francisco L."/>
            <person name="Jackson L."/>
            <person name="Javaid M."/>
            <person name="Korchina V."/>
            <person name="Kovar C."/>
            <person name="Mata R."/>
            <person name="Mathew T."/>
            <person name="Ngo R."/>
            <person name="Nguyen L."/>
            <person name="Nguyen N."/>
            <person name="Okwuonu G."/>
            <person name="Ongeri F."/>
            <person name="Pham C."/>
            <person name="Simmons D."/>
            <person name="Wilczek-Boney K."/>
            <person name="Hale W."/>
            <person name="Jakkamsetti A."/>
            <person name="Pham P."/>
            <person name="Ruth R."/>
            <person name="San Lucas F."/>
            <person name="Warren J."/>
            <person name="Zhang J."/>
            <person name="Zhao Z."/>
            <person name="Zhou C."/>
            <person name="Zhu D."/>
            <person name="Lee S."/>
            <person name="Bess C."/>
            <person name="Blankenburg K."/>
            <person name="Forbes L."/>
            <person name="Fu Q."/>
            <person name="Gubbala S."/>
            <person name="Hirani K."/>
            <person name="Jayaseelan J.C."/>
            <person name="Lara F."/>
            <person name="Munidasa M."/>
            <person name="Palculict T."/>
            <person name="Patil S."/>
            <person name="Pu L.-L."/>
            <person name="Saada N."/>
            <person name="Tang L."/>
            <person name="Weissenberger G."/>
            <person name="Zhu Y."/>
            <person name="Hemphill L."/>
            <person name="Shang Y."/>
            <person name="Youmans B."/>
            <person name="Ayvaz T."/>
            <person name="Ross M."/>
            <person name="Santibanez J."/>
            <person name="Aqrawi P."/>
            <person name="Gross S."/>
            <person name="Joshi V."/>
            <person name="Fowler G."/>
            <person name="Nazareth L."/>
            <person name="Reid J."/>
            <person name="Worley K."/>
            <person name="Petrosino J."/>
            <person name="Highlander S."/>
            <person name="Gibbs R."/>
        </authorList>
    </citation>
    <scope>NUCLEOTIDE SEQUENCE [LARGE SCALE GENOMIC DNA]</scope>
    <source>
        <strain evidence="1 2">ATCC 49296</strain>
    </source>
</reference>
<comment type="caution">
    <text evidence="1">The sequence shown here is derived from an EMBL/GenBank/DDBJ whole genome shotgun (WGS) entry which is preliminary data.</text>
</comment>
<dbReference type="AlphaFoldDB" id="E6KN54"/>
<evidence type="ECO:0000313" key="1">
    <source>
        <dbReference type="EMBL" id="EFU62658.1"/>
    </source>
</evidence>
<name>E6KN54_STROR</name>